<protein>
    <submittedName>
        <fullName evidence="2">Nucleic acid binding protein</fullName>
    </submittedName>
</protein>
<name>A0A1D6KSC0_MAIZE</name>
<gene>
    <name evidence="2" type="ORF">ZEAMMB73_Zm00001d032617</name>
</gene>
<evidence type="ECO:0000313" key="2">
    <source>
        <dbReference type="EMBL" id="ONM05572.1"/>
    </source>
</evidence>
<reference evidence="2" key="1">
    <citation type="submission" date="2015-12" db="EMBL/GenBank/DDBJ databases">
        <title>Update maize B73 reference genome by single molecule sequencing technologies.</title>
        <authorList>
            <consortium name="Maize Genome Sequencing Project"/>
            <person name="Ware D."/>
        </authorList>
    </citation>
    <scope>NUCLEOTIDE SEQUENCE [LARGE SCALE GENOMIC DNA]</scope>
    <source>
        <tissue evidence="2">Seedling</tissue>
    </source>
</reference>
<dbReference type="EMBL" id="CM007647">
    <property type="protein sequence ID" value="ONM05572.1"/>
    <property type="molecule type" value="Genomic_DNA"/>
</dbReference>
<accession>A0A1D6KSC0</accession>
<feature type="compositionally biased region" description="Basic and acidic residues" evidence="1">
    <location>
        <begin position="22"/>
        <end position="38"/>
    </location>
</feature>
<dbReference type="AlphaFoldDB" id="A0A1D6KSC0"/>
<proteinExistence type="predicted"/>
<sequence>MKPTSTKQARRGGIAQDNETSDGVRLRPKENRDGEERGGPGAGAWRVGEEKRRGDGVNRVLQHRIPAAEEVWLEGGHWPWSAGAGKVGTCRDSC</sequence>
<organism evidence="2">
    <name type="scientific">Zea mays</name>
    <name type="common">Maize</name>
    <dbReference type="NCBI Taxonomy" id="4577"/>
    <lineage>
        <taxon>Eukaryota</taxon>
        <taxon>Viridiplantae</taxon>
        <taxon>Streptophyta</taxon>
        <taxon>Embryophyta</taxon>
        <taxon>Tracheophyta</taxon>
        <taxon>Spermatophyta</taxon>
        <taxon>Magnoliopsida</taxon>
        <taxon>Liliopsida</taxon>
        <taxon>Poales</taxon>
        <taxon>Poaceae</taxon>
        <taxon>PACMAD clade</taxon>
        <taxon>Panicoideae</taxon>
        <taxon>Andropogonodae</taxon>
        <taxon>Andropogoneae</taxon>
        <taxon>Tripsacinae</taxon>
        <taxon>Zea</taxon>
    </lineage>
</organism>
<evidence type="ECO:0000256" key="1">
    <source>
        <dbReference type="SAM" id="MobiDB-lite"/>
    </source>
</evidence>
<feature type="region of interest" description="Disordered" evidence="1">
    <location>
        <begin position="1"/>
        <end position="55"/>
    </location>
</feature>